<evidence type="ECO:0000313" key="4">
    <source>
        <dbReference type="Proteomes" id="UP000237752"/>
    </source>
</evidence>
<dbReference type="Gene3D" id="3.10.180.10">
    <property type="entry name" value="2,3-Dihydroxybiphenyl 1,2-Dioxygenase, domain 1"/>
    <property type="match status" value="1"/>
</dbReference>
<dbReference type="PROSITE" id="PS51819">
    <property type="entry name" value="VOC"/>
    <property type="match status" value="1"/>
</dbReference>
<organism evidence="3 4">
    <name type="scientific">Antricoccus suffuscus</name>
    <dbReference type="NCBI Taxonomy" id="1629062"/>
    <lineage>
        <taxon>Bacteria</taxon>
        <taxon>Bacillati</taxon>
        <taxon>Actinomycetota</taxon>
        <taxon>Actinomycetes</taxon>
        <taxon>Geodermatophilales</taxon>
        <taxon>Antricoccaceae</taxon>
        <taxon>Antricoccus</taxon>
    </lineage>
</organism>
<name>A0A2T1A2S3_9ACTN</name>
<dbReference type="RefSeq" id="WP_106348365.1">
    <property type="nucleotide sequence ID" value="NZ_PVUE01000004.1"/>
</dbReference>
<dbReference type="InterPro" id="IPR004360">
    <property type="entry name" value="Glyas_Fos-R_dOase_dom"/>
</dbReference>
<dbReference type="Pfam" id="PF00903">
    <property type="entry name" value="Glyoxalase"/>
    <property type="match status" value="1"/>
</dbReference>
<dbReference type="GO" id="GO:0016829">
    <property type="term" value="F:lyase activity"/>
    <property type="evidence" value="ECO:0007669"/>
    <property type="project" value="UniProtKB-KW"/>
</dbReference>
<keyword evidence="3" id="KW-0560">Oxidoreductase</keyword>
<feature type="domain" description="VOC" evidence="2">
    <location>
        <begin position="2"/>
        <end position="127"/>
    </location>
</feature>
<evidence type="ECO:0000313" key="3">
    <source>
        <dbReference type="EMBL" id="PRZ42834.1"/>
    </source>
</evidence>
<evidence type="ECO:0000259" key="2">
    <source>
        <dbReference type="PROSITE" id="PS51819"/>
    </source>
</evidence>
<protein>
    <submittedName>
        <fullName evidence="3">Catechol 2,3-dioxygenase-like lactoylglutathione lyase family enzyme</fullName>
    </submittedName>
</protein>
<dbReference type="GO" id="GO:0051213">
    <property type="term" value="F:dioxygenase activity"/>
    <property type="evidence" value="ECO:0007669"/>
    <property type="project" value="UniProtKB-KW"/>
</dbReference>
<keyword evidence="3" id="KW-0456">Lyase</keyword>
<evidence type="ECO:0000256" key="1">
    <source>
        <dbReference type="SAM" id="MobiDB-lite"/>
    </source>
</evidence>
<comment type="caution">
    <text evidence="3">The sequence shown here is derived from an EMBL/GenBank/DDBJ whole genome shotgun (WGS) entry which is preliminary data.</text>
</comment>
<feature type="region of interest" description="Disordered" evidence="1">
    <location>
        <begin position="111"/>
        <end position="147"/>
    </location>
</feature>
<dbReference type="PANTHER" id="PTHR39175">
    <property type="entry name" value="FAMILY PROTEIN, PUTATIVE (AFU_ORTHOLOGUE AFUA_3G15060)-RELATED"/>
    <property type="match status" value="1"/>
</dbReference>
<keyword evidence="3" id="KW-0223">Dioxygenase</keyword>
<reference evidence="3 4" key="1">
    <citation type="submission" date="2018-03" db="EMBL/GenBank/DDBJ databases">
        <title>Genomic Encyclopedia of Archaeal and Bacterial Type Strains, Phase II (KMG-II): from individual species to whole genera.</title>
        <authorList>
            <person name="Goeker M."/>
        </authorList>
    </citation>
    <scope>NUCLEOTIDE SEQUENCE [LARGE SCALE GENOMIC DNA]</scope>
    <source>
        <strain evidence="3 4">DSM 100065</strain>
    </source>
</reference>
<dbReference type="SUPFAM" id="SSF54593">
    <property type="entry name" value="Glyoxalase/Bleomycin resistance protein/Dihydroxybiphenyl dioxygenase"/>
    <property type="match status" value="1"/>
</dbReference>
<dbReference type="AlphaFoldDB" id="A0A2T1A2S3"/>
<sequence length="147" mass="15801">MRLHHVQVACPPGTEDEARRFYADGLGLTEVEKPEDLKPKGGVWFRAYDDSGAVTAEIHVGVEDPFSPALKAHPAVQFASVAELEAITERLVELGFDVDWSQRYNFPGNERCHTADGPGNRVELLAPVEPGLRPPAGTPGEGASGGQ</sequence>
<accession>A0A2T1A2S3</accession>
<dbReference type="OrthoDB" id="9813630at2"/>
<dbReference type="EMBL" id="PVUE01000004">
    <property type="protein sequence ID" value="PRZ42834.1"/>
    <property type="molecule type" value="Genomic_DNA"/>
</dbReference>
<keyword evidence="4" id="KW-1185">Reference proteome</keyword>
<gene>
    <name evidence="3" type="ORF">CLV47_104182</name>
</gene>
<dbReference type="InterPro" id="IPR037523">
    <property type="entry name" value="VOC_core"/>
</dbReference>
<dbReference type="InterPro" id="IPR029068">
    <property type="entry name" value="Glyas_Bleomycin-R_OHBP_Dase"/>
</dbReference>
<proteinExistence type="predicted"/>
<dbReference type="Proteomes" id="UP000237752">
    <property type="component" value="Unassembled WGS sequence"/>
</dbReference>
<dbReference type="PANTHER" id="PTHR39175:SF1">
    <property type="entry name" value="FAMILY PROTEIN, PUTATIVE (AFU_ORTHOLOGUE AFUA_3G15060)-RELATED"/>
    <property type="match status" value="1"/>
</dbReference>